<feature type="domain" description="Reverse transcriptase" evidence="2">
    <location>
        <begin position="206"/>
        <end position="355"/>
    </location>
</feature>
<evidence type="ECO:0000256" key="1">
    <source>
        <dbReference type="SAM" id="MobiDB-lite"/>
    </source>
</evidence>
<feature type="compositionally biased region" description="Basic and acidic residues" evidence="1">
    <location>
        <begin position="114"/>
        <end position="127"/>
    </location>
</feature>
<dbReference type="OrthoDB" id="8039770at2759"/>
<dbReference type="PANTHER" id="PTHR37984:SF11">
    <property type="entry name" value="INTEGRASE CATALYTIC DOMAIN-CONTAINING PROTEIN"/>
    <property type="match status" value="1"/>
</dbReference>
<feature type="region of interest" description="Disordered" evidence="1">
    <location>
        <begin position="402"/>
        <end position="431"/>
    </location>
</feature>
<dbReference type="SUPFAM" id="SSF56672">
    <property type="entry name" value="DNA/RNA polymerases"/>
    <property type="match status" value="1"/>
</dbReference>
<proteinExistence type="predicted"/>
<dbReference type="EMBL" id="CACRXK020001048">
    <property type="protein sequence ID" value="CAB3986642.1"/>
    <property type="molecule type" value="Genomic_DNA"/>
</dbReference>
<dbReference type="Pfam" id="PF00078">
    <property type="entry name" value="RVT_1"/>
    <property type="match status" value="1"/>
</dbReference>
<gene>
    <name evidence="3" type="ORF">PACLA_8A007486</name>
</gene>
<organism evidence="3 4">
    <name type="scientific">Paramuricea clavata</name>
    <name type="common">Red gorgonian</name>
    <name type="synonym">Violescent sea-whip</name>
    <dbReference type="NCBI Taxonomy" id="317549"/>
    <lineage>
        <taxon>Eukaryota</taxon>
        <taxon>Metazoa</taxon>
        <taxon>Cnidaria</taxon>
        <taxon>Anthozoa</taxon>
        <taxon>Octocorallia</taxon>
        <taxon>Malacalcyonacea</taxon>
        <taxon>Plexauridae</taxon>
        <taxon>Paramuricea</taxon>
    </lineage>
</organism>
<dbReference type="InterPro" id="IPR050951">
    <property type="entry name" value="Retrovirus_Pol_polyprotein"/>
</dbReference>
<dbReference type="Proteomes" id="UP001152795">
    <property type="component" value="Unassembled WGS sequence"/>
</dbReference>
<keyword evidence="4" id="KW-1185">Reference proteome</keyword>
<dbReference type="InterPro" id="IPR043502">
    <property type="entry name" value="DNA/RNA_pol_sf"/>
</dbReference>
<protein>
    <submittedName>
        <fullName evidence="3">Retrovirus-related Pol poly from transposon</fullName>
    </submittedName>
</protein>
<feature type="region of interest" description="Disordered" evidence="1">
    <location>
        <begin position="113"/>
        <end position="144"/>
    </location>
</feature>
<evidence type="ECO:0000313" key="3">
    <source>
        <dbReference type="EMBL" id="CAB3986642.1"/>
    </source>
</evidence>
<comment type="caution">
    <text evidence="3">The sequence shown here is derived from an EMBL/GenBank/DDBJ whole genome shotgun (WGS) entry which is preliminary data.</text>
</comment>
<dbReference type="InterPro" id="IPR000477">
    <property type="entry name" value="RT_dom"/>
</dbReference>
<dbReference type="Gene3D" id="3.10.10.10">
    <property type="entry name" value="HIV Type 1 Reverse Transcriptase, subunit A, domain 1"/>
    <property type="match status" value="1"/>
</dbReference>
<evidence type="ECO:0000313" key="4">
    <source>
        <dbReference type="Proteomes" id="UP001152795"/>
    </source>
</evidence>
<sequence length="431" mass="49014">MAATSFSLPTFPSFDVHADGNTGHRWKKWLGRFERLLVAMNITDKKQQHVDKEIKNQIIVGCSSQKLRRKALREDPTLKNLLDAGRAEETSQIQAQFVEKQESSQNINAIKTGALEKHNPSPRDMRKPQNQRHGSNYQRNFNKPPTSTCRNCGGIYPHARDCPAKGKECHSCKKTGHFAKIRRLEALDIIEQVDGPTPWVSPIVVVPKKSGEIRLCVDMREANKAVQREKHPMPTVDELITDLNGAIVFSTLDLASGYHQLELHPESRHITTFTTHVGLRRYKRLMFGINAASEIFQNAIANLLVVRIFRTDIIVYGRDDKEHDENLRGVLNRLQDNNAKLNGEKCSFRQHQVVFFEHTFSASEVQADPKKIDIIRNMQPPRNVSEVKSLLGMTQYVSHNTLAYPDPPERQMAMASGTRECSEKTSTRAYE</sequence>
<dbReference type="AlphaFoldDB" id="A0A6S7GBQ8"/>
<evidence type="ECO:0000259" key="2">
    <source>
        <dbReference type="Pfam" id="PF00078"/>
    </source>
</evidence>
<dbReference type="PANTHER" id="PTHR37984">
    <property type="entry name" value="PROTEIN CBG26694"/>
    <property type="match status" value="1"/>
</dbReference>
<dbReference type="CDD" id="cd01647">
    <property type="entry name" value="RT_LTR"/>
    <property type="match status" value="1"/>
</dbReference>
<dbReference type="InterPro" id="IPR043128">
    <property type="entry name" value="Rev_trsase/Diguanyl_cyclase"/>
</dbReference>
<feature type="compositionally biased region" description="Basic and acidic residues" evidence="1">
    <location>
        <begin position="420"/>
        <end position="431"/>
    </location>
</feature>
<dbReference type="SUPFAM" id="SSF57756">
    <property type="entry name" value="Retrovirus zinc finger-like domains"/>
    <property type="match status" value="1"/>
</dbReference>
<dbReference type="GO" id="GO:0008270">
    <property type="term" value="F:zinc ion binding"/>
    <property type="evidence" value="ECO:0007669"/>
    <property type="project" value="InterPro"/>
</dbReference>
<accession>A0A6S7GBQ8</accession>
<dbReference type="GO" id="GO:0003676">
    <property type="term" value="F:nucleic acid binding"/>
    <property type="evidence" value="ECO:0007669"/>
    <property type="project" value="InterPro"/>
</dbReference>
<reference evidence="3" key="1">
    <citation type="submission" date="2020-04" db="EMBL/GenBank/DDBJ databases">
        <authorList>
            <person name="Alioto T."/>
            <person name="Alioto T."/>
            <person name="Gomez Garrido J."/>
        </authorList>
    </citation>
    <scope>NUCLEOTIDE SEQUENCE</scope>
    <source>
        <strain evidence="3">A484AB</strain>
    </source>
</reference>
<dbReference type="Gene3D" id="3.30.70.270">
    <property type="match status" value="1"/>
</dbReference>
<name>A0A6S7GBQ8_PARCT</name>
<dbReference type="InterPro" id="IPR036875">
    <property type="entry name" value="Znf_CCHC_sf"/>
</dbReference>
<feature type="compositionally biased region" description="Polar residues" evidence="1">
    <location>
        <begin position="131"/>
        <end position="144"/>
    </location>
</feature>